<gene>
    <name evidence="2" type="ORF">PXEA_LOCUS32372</name>
</gene>
<sequence length="180" mass="19024">MFGLDSSHPQPTIRIFKSSLGHIFSTSICSLIGLNSCPPRLCHSFSFLLDYHRSKPVGHSSPSPLDNSLVTGCSSSAAVTDPDSIHSTAFSGAPEPVTFTAALSPSVGGNDSASNNNPNSDSSVGRATAGPSEGLEYRTWDRDPAPSISAGGRRRRHKKRSWVGGTKDSTSQSHRIDDAK</sequence>
<reference evidence="2" key="1">
    <citation type="submission" date="2018-11" db="EMBL/GenBank/DDBJ databases">
        <authorList>
            <consortium name="Pathogen Informatics"/>
        </authorList>
    </citation>
    <scope>NUCLEOTIDE SEQUENCE</scope>
</reference>
<evidence type="ECO:0000256" key="1">
    <source>
        <dbReference type="SAM" id="MobiDB-lite"/>
    </source>
</evidence>
<name>A0A448XKM0_9PLAT</name>
<evidence type="ECO:0000313" key="3">
    <source>
        <dbReference type="Proteomes" id="UP000784294"/>
    </source>
</evidence>
<dbReference type="Proteomes" id="UP000784294">
    <property type="component" value="Unassembled WGS sequence"/>
</dbReference>
<feature type="compositionally biased region" description="Basic and acidic residues" evidence="1">
    <location>
        <begin position="135"/>
        <end position="144"/>
    </location>
</feature>
<comment type="caution">
    <text evidence="2">The sequence shown here is derived from an EMBL/GenBank/DDBJ whole genome shotgun (WGS) entry which is preliminary data.</text>
</comment>
<organism evidence="2 3">
    <name type="scientific">Protopolystoma xenopodis</name>
    <dbReference type="NCBI Taxonomy" id="117903"/>
    <lineage>
        <taxon>Eukaryota</taxon>
        <taxon>Metazoa</taxon>
        <taxon>Spiralia</taxon>
        <taxon>Lophotrochozoa</taxon>
        <taxon>Platyhelminthes</taxon>
        <taxon>Monogenea</taxon>
        <taxon>Polyopisthocotylea</taxon>
        <taxon>Polystomatidea</taxon>
        <taxon>Polystomatidae</taxon>
        <taxon>Protopolystoma</taxon>
    </lineage>
</organism>
<feature type="region of interest" description="Disordered" evidence="1">
    <location>
        <begin position="101"/>
        <end position="180"/>
    </location>
</feature>
<keyword evidence="3" id="KW-1185">Reference proteome</keyword>
<accession>A0A448XKM0</accession>
<feature type="compositionally biased region" description="Low complexity" evidence="1">
    <location>
        <begin position="110"/>
        <end position="123"/>
    </location>
</feature>
<protein>
    <submittedName>
        <fullName evidence="2">Uncharacterized protein</fullName>
    </submittedName>
</protein>
<feature type="compositionally biased region" description="Basic residues" evidence="1">
    <location>
        <begin position="152"/>
        <end position="161"/>
    </location>
</feature>
<dbReference type="AlphaFoldDB" id="A0A448XKM0"/>
<proteinExistence type="predicted"/>
<dbReference type="EMBL" id="CAAALY010259497">
    <property type="protein sequence ID" value="VEL38932.1"/>
    <property type="molecule type" value="Genomic_DNA"/>
</dbReference>
<evidence type="ECO:0000313" key="2">
    <source>
        <dbReference type="EMBL" id="VEL38932.1"/>
    </source>
</evidence>